<sequence>MKDNLFDRCIKLISTLIAEIEHDLSKELALKDKKMITDLINKLIQTTIKLEKIKQIGVEEELSQQDLQIINDFLEKAQARSS</sequence>
<organism evidence="1 2">
    <name type="scientific">Candidatus Phycorickettsia trachydisci</name>
    <dbReference type="NCBI Taxonomy" id="2115978"/>
    <lineage>
        <taxon>Bacteria</taxon>
        <taxon>Pseudomonadati</taxon>
        <taxon>Pseudomonadota</taxon>
        <taxon>Alphaproteobacteria</taxon>
        <taxon>Rickettsiales</taxon>
        <taxon>Rickettsiaceae</taxon>
        <taxon>Candidatus Phycorickettsia</taxon>
    </lineage>
</organism>
<dbReference type="EMBL" id="CP027845">
    <property type="protein sequence ID" value="AVP87442.1"/>
    <property type="molecule type" value="Genomic_DNA"/>
</dbReference>
<protein>
    <submittedName>
        <fullName evidence="1">Uncharacterized protein</fullName>
    </submittedName>
</protein>
<name>A0A2P1P847_9RICK</name>
<gene>
    <name evidence="1" type="ORF">phytr_4950</name>
</gene>
<evidence type="ECO:0000313" key="1">
    <source>
        <dbReference type="EMBL" id="AVP87442.1"/>
    </source>
</evidence>
<reference evidence="1 2" key="1">
    <citation type="submission" date="2018-03" db="EMBL/GenBank/DDBJ databases">
        <title>A gene transfer event suggests a long-term partnership between eustigmatophyte algae and a novel lineage of endosymbiotic bacteria.</title>
        <authorList>
            <person name="Yurchenko T."/>
            <person name="Sevcikova T."/>
            <person name="Pribyl P."/>
            <person name="El Karkouri K."/>
            <person name="Klimes V."/>
            <person name="Amaral R."/>
            <person name="Zbrankova V."/>
            <person name="Kim E."/>
            <person name="Raoult D."/>
            <person name="Santos L.M.A."/>
            <person name="Elias M."/>
        </authorList>
    </citation>
    <scope>NUCLEOTIDE SEQUENCE [LARGE SCALE GENOMIC DNA]</scope>
    <source>
        <strain evidence="1">CCALA 838</strain>
    </source>
</reference>
<accession>A0A2P1P847</accession>
<evidence type="ECO:0000313" key="2">
    <source>
        <dbReference type="Proteomes" id="UP000241762"/>
    </source>
</evidence>
<keyword evidence="2" id="KW-1185">Reference proteome</keyword>
<dbReference type="Proteomes" id="UP000241762">
    <property type="component" value="Chromosome"/>
</dbReference>
<dbReference type="AlphaFoldDB" id="A0A2P1P847"/>
<dbReference type="KEGG" id="ptc:phytr_4950"/>
<proteinExistence type="predicted"/>
<dbReference type="RefSeq" id="WP_106874304.1">
    <property type="nucleotide sequence ID" value="NZ_CP027845.1"/>
</dbReference>